<dbReference type="AlphaFoldDB" id="A0A7E4WCS2"/>
<accession>A0A7E4WCS2</accession>
<evidence type="ECO:0000313" key="1">
    <source>
        <dbReference type="Proteomes" id="UP000492821"/>
    </source>
</evidence>
<keyword evidence="1" id="KW-1185">Reference proteome</keyword>
<dbReference type="Proteomes" id="UP000492821">
    <property type="component" value="Unassembled WGS sequence"/>
</dbReference>
<dbReference type="WBParaSite" id="Pan_g9252.t1">
    <property type="protein sequence ID" value="Pan_g9252.t1"/>
    <property type="gene ID" value="Pan_g9252"/>
</dbReference>
<reference evidence="2" key="2">
    <citation type="submission" date="2020-10" db="UniProtKB">
        <authorList>
            <consortium name="WormBaseParasite"/>
        </authorList>
    </citation>
    <scope>IDENTIFICATION</scope>
</reference>
<reference evidence="1" key="1">
    <citation type="journal article" date="2013" name="Genetics">
        <title>The draft genome and transcriptome of Panagrellus redivivus are shaped by the harsh demands of a free-living lifestyle.</title>
        <authorList>
            <person name="Srinivasan J."/>
            <person name="Dillman A.R."/>
            <person name="Macchietto M.G."/>
            <person name="Heikkinen L."/>
            <person name="Lakso M."/>
            <person name="Fracchia K.M."/>
            <person name="Antoshechkin I."/>
            <person name="Mortazavi A."/>
            <person name="Wong G."/>
            <person name="Sternberg P.W."/>
        </authorList>
    </citation>
    <scope>NUCLEOTIDE SEQUENCE [LARGE SCALE GENOMIC DNA]</scope>
    <source>
        <strain evidence="1">MT8872</strain>
    </source>
</reference>
<name>A0A7E4WCS2_PANRE</name>
<organism evidence="1 2">
    <name type="scientific">Panagrellus redivivus</name>
    <name type="common">Microworm</name>
    <dbReference type="NCBI Taxonomy" id="6233"/>
    <lineage>
        <taxon>Eukaryota</taxon>
        <taxon>Metazoa</taxon>
        <taxon>Ecdysozoa</taxon>
        <taxon>Nematoda</taxon>
        <taxon>Chromadorea</taxon>
        <taxon>Rhabditida</taxon>
        <taxon>Tylenchina</taxon>
        <taxon>Panagrolaimomorpha</taxon>
        <taxon>Panagrolaimoidea</taxon>
        <taxon>Panagrolaimidae</taxon>
        <taxon>Panagrellus</taxon>
    </lineage>
</organism>
<sequence length="137" mass="15401">MLLLASDRRQLRRSVVLHATFDASTTMIERPIEKDTHASELNPIPQSANIFIVVGVVMSVNAIKFRAEEGLLVIDFHKEAPVLKKKRMHLTPCDGSGGPEAWRVEVNSRWVMGSFNVEVEQVLVIFGSFEVRKVSRS</sequence>
<proteinExistence type="predicted"/>
<evidence type="ECO:0000313" key="2">
    <source>
        <dbReference type="WBParaSite" id="Pan_g9252.t1"/>
    </source>
</evidence>
<protein>
    <submittedName>
        <fullName evidence="2">SHSP domain-containing protein</fullName>
    </submittedName>
</protein>